<dbReference type="AlphaFoldDB" id="A0A836HDF3"/>
<reference evidence="2 3" key="1">
    <citation type="submission" date="2021-02" db="EMBL/GenBank/DDBJ databases">
        <title>Porcisia hertigi Genome sequencing and assembly.</title>
        <authorList>
            <person name="Almutairi H."/>
            <person name="Gatherer D."/>
        </authorList>
    </citation>
    <scope>NUCLEOTIDE SEQUENCE [LARGE SCALE GENOMIC DNA]</scope>
    <source>
        <strain evidence="2 3">C119</strain>
    </source>
</reference>
<feature type="region of interest" description="Disordered" evidence="1">
    <location>
        <begin position="72"/>
        <end position="113"/>
    </location>
</feature>
<comment type="caution">
    <text evidence="2">The sequence shown here is derived from an EMBL/GenBank/DDBJ whole genome shotgun (WGS) entry which is preliminary data.</text>
</comment>
<feature type="compositionally biased region" description="Basic and acidic residues" evidence="1">
    <location>
        <begin position="101"/>
        <end position="113"/>
    </location>
</feature>
<accession>A0A836HDF3</accession>
<dbReference type="RefSeq" id="XP_067752827.1">
    <property type="nucleotide sequence ID" value="XM_067896670.1"/>
</dbReference>
<keyword evidence="3" id="KW-1185">Reference proteome</keyword>
<evidence type="ECO:0000256" key="1">
    <source>
        <dbReference type="SAM" id="MobiDB-lite"/>
    </source>
</evidence>
<feature type="compositionally biased region" description="Acidic residues" evidence="1">
    <location>
        <begin position="309"/>
        <end position="318"/>
    </location>
</feature>
<dbReference type="GeneID" id="94286747"/>
<dbReference type="OrthoDB" id="266987at2759"/>
<organism evidence="2 3">
    <name type="scientific">Porcisia hertigi</name>
    <dbReference type="NCBI Taxonomy" id="2761500"/>
    <lineage>
        <taxon>Eukaryota</taxon>
        <taxon>Discoba</taxon>
        <taxon>Euglenozoa</taxon>
        <taxon>Kinetoplastea</taxon>
        <taxon>Metakinetoplastina</taxon>
        <taxon>Trypanosomatida</taxon>
        <taxon>Trypanosomatidae</taxon>
        <taxon>Leishmaniinae</taxon>
        <taxon>Porcisia</taxon>
    </lineage>
</organism>
<feature type="compositionally biased region" description="Polar residues" evidence="1">
    <location>
        <begin position="263"/>
        <end position="278"/>
    </location>
</feature>
<feature type="region of interest" description="Disordered" evidence="1">
    <location>
        <begin position="442"/>
        <end position="465"/>
    </location>
</feature>
<name>A0A836HDF3_9TRYP</name>
<sequence>MPTTSAPSPSLPALLPTSGTVETPRFAVAAAVEPTPSSDREGNEKMMEFQEEWHRLPSELSYLQTLIASLEAKQQQQQQPGPAASSLAAPTGGPSYTSQRGKADQERDDEERRVRELQLAVIERRRRRSRRRCDAVDEAFHKVMERRMRAMQHLAADPPAERLVGQGMSQYVPAALLPDYVVDIHGRRQPGPLPLVLQSAVESRMHPKCAAPAVMGVALASPAGVRALMGCPSGPAPEQDATVFLTQLDAEGKPVAKDAAARHSSNTNPSHPESQTETPADAEGKRENERASRSSAPAHATFTLHTDVSTDEDDDGGDQEAYMRPATLTEENRARWRELGYHVIVVGGKGHGGGADADEADAVRRVIQSAAASSNQGVGQWAAEPCASISLSSSRCKNPLNAQEAKRTGVPRWDWMQLAPLPPLCLVQRRLPEEDMSVAQLRRRHHHHCHQQSSSDVSSSISTSRWRQDRRGRVWRLSSKSAPH</sequence>
<gene>
    <name evidence="2" type="ORF">JKF63_00619</name>
</gene>
<dbReference type="Proteomes" id="UP000674318">
    <property type="component" value="Unassembled WGS sequence"/>
</dbReference>
<dbReference type="EMBL" id="JAFJZO010000036">
    <property type="protein sequence ID" value="KAG5490499.1"/>
    <property type="molecule type" value="Genomic_DNA"/>
</dbReference>
<dbReference type="KEGG" id="phet:94286747"/>
<proteinExistence type="predicted"/>
<protein>
    <submittedName>
        <fullName evidence="2">Uncharacterized protein</fullName>
    </submittedName>
</protein>
<feature type="region of interest" description="Disordered" evidence="1">
    <location>
        <begin position="253"/>
        <end position="329"/>
    </location>
</feature>
<evidence type="ECO:0000313" key="2">
    <source>
        <dbReference type="EMBL" id="KAG5490499.1"/>
    </source>
</evidence>
<feature type="compositionally biased region" description="Basic and acidic residues" evidence="1">
    <location>
        <begin position="282"/>
        <end position="292"/>
    </location>
</feature>
<feature type="compositionally biased region" description="Low complexity" evidence="1">
    <location>
        <begin position="72"/>
        <end position="95"/>
    </location>
</feature>
<evidence type="ECO:0000313" key="3">
    <source>
        <dbReference type="Proteomes" id="UP000674318"/>
    </source>
</evidence>
<feature type="compositionally biased region" description="Low complexity" evidence="1">
    <location>
        <begin position="451"/>
        <end position="465"/>
    </location>
</feature>